<accession>A0A2N5IYQ6</accession>
<feature type="transmembrane region" description="Helical" evidence="1">
    <location>
        <begin position="21"/>
        <end position="41"/>
    </location>
</feature>
<dbReference type="Proteomes" id="UP000234935">
    <property type="component" value="Unassembled WGS sequence"/>
</dbReference>
<feature type="transmembrane region" description="Helical" evidence="1">
    <location>
        <begin position="134"/>
        <end position="155"/>
    </location>
</feature>
<dbReference type="InterPro" id="IPR017195">
    <property type="entry name" value="ABC_thiamin-permease_prd"/>
</dbReference>
<comment type="caution">
    <text evidence="2">The sequence shown here is derived from an EMBL/GenBank/DDBJ whole genome shotgun (WGS) entry which is preliminary data.</text>
</comment>
<keyword evidence="3" id="KW-1185">Reference proteome</keyword>
<organism evidence="2 3">
    <name type="scientific">Bifidobacterium anseris</name>
    <dbReference type="NCBI Taxonomy" id="2020963"/>
    <lineage>
        <taxon>Bacteria</taxon>
        <taxon>Bacillati</taxon>
        <taxon>Actinomycetota</taxon>
        <taxon>Actinomycetes</taxon>
        <taxon>Bifidobacteriales</taxon>
        <taxon>Bifidobacteriaceae</taxon>
        <taxon>Bifidobacterium</taxon>
    </lineage>
</organism>
<dbReference type="Pfam" id="PF09819">
    <property type="entry name" value="ABC_cobalt"/>
    <property type="match status" value="1"/>
</dbReference>
<dbReference type="RefSeq" id="WP_101671555.1">
    <property type="nucleotide sequence ID" value="NZ_NMYC01000005.1"/>
</dbReference>
<sequence>MIEHTQNQSNITIRSGRRLRWTTADIAVAAALGIAAGVVFWGFNFAYSSISPILGGLLPGFASILHAVWYFSGTLAVLILRKPGSAVFVNLVGCAAEMLIGSSFSFGFVFLSAALQGLFAELPFALTRYRVFNLPISILSGVSTAVEYGVYLMLFRYQGVAFVSPRGIVHMVSEIIGGALIAGVCSWYLYLAIAKTGVLDRFASGRAVRTAATAGTER</sequence>
<dbReference type="PIRSF" id="PIRSF037394">
    <property type="entry name" value="ABC_thiamine-permease_YkoE_prd"/>
    <property type="match status" value="1"/>
</dbReference>
<proteinExistence type="predicted"/>
<protein>
    <submittedName>
        <fullName evidence="2">ABC transporter permease</fullName>
    </submittedName>
</protein>
<reference evidence="2 3" key="1">
    <citation type="submission" date="2017-07" db="EMBL/GenBank/DDBJ databases">
        <title>Bifidobacterium novel species.</title>
        <authorList>
            <person name="Lugli G.A."/>
            <person name="Milani C."/>
            <person name="Duranti S."/>
            <person name="Mangifesta M."/>
        </authorList>
    </citation>
    <scope>NUCLEOTIDE SEQUENCE [LARGE SCALE GENOMIC DNA]</scope>
    <source>
        <strain evidence="3">Goo31D</strain>
    </source>
</reference>
<dbReference type="AlphaFoldDB" id="A0A2N5IYQ6"/>
<dbReference type="OrthoDB" id="8017424at2"/>
<keyword evidence="1" id="KW-0812">Transmembrane</keyword>
<evidence type="ECO:0000313" key="3">
    <source>
        <dbReference type="Proteomes" id="UP000234935"/>
    </source>
</evidence>
<feature type="transmembrane region" description="Helical" evidence="1">
    <location>
        <begin position="87"/>
        <end position="114"/>
    </location>
</feature>
<evidence type="ECO:0000256" key="1">
    <source>
        <dbReference type="SAM" id="Phobius"/>
    </source>
</evidence>
<feature type="transmembrane region" description="Helical" evidence="1">
    <location>
        <begin position="167"/>
        <end position="190"/>
    </location>
</feature>
<keyword evidence="1" id="KW-0472">Membrane</keyword>
<feature type="transmembrane region" description="Helical" evidence="1">
    <location>
        <begin position="61"/>
        <end position="80"/>
    </location>
</feature>
<dbReference type="EMBL" id="NMYC01000005">
    <property type="protein sequence ID" value="PLS27092.1"/>
    <property type="molecule type" value="Genomic_DNA"/>
</dbReference>
<name>A0A2N5IYQ6_9BIFI</name>
<evidence type="ECO:0000313" key="2">
    <source>
        <dbReference type="EMBL" id="PLS27092.1"/>
    </source>
</evidence>
<gene>
    <name evidence="2" type="ORF">CGZ88_1577</name>
</gene>
<keyword evidence="1" id="KW-1133">Transmembrane helix</keyword>